<evidence type="ECO:0008006" key="3">
    <source>
        <dbReference type="Google" id="ProtNLM"/>
    </source>
</evidence>
<dbReference type="SUPFAM" id="SSF159245">
    <property type="entry name" value="AttH-like"/>
    <property type="match status" value="1"/>
</dbReference>
<gene>
    <name evidence="1" type="ORF">C1Y40_01863</name>
</gene>
<evidence type="ECO:0000313" key="1">
    <source>
        <dbReference type="EMBL" id="PQM48040.1"/>
    </source>
</evidence>
<organism evidence="1 2">
    <name type="scientific">Mycobacterium talmoniae</name>
    <dbReference type="NCBI Taxonomy" id="1858794"/>
    <lineage>
        <taxon>Bacteria</taxon>
        <taxon>Bacillati</taxon>
        <taxon>Actinomycetota</taxon>
        <taxon>Actinomycetes</taxon>
        <taxon>Mycobacteriales</taxon>
        <taxon>Mycobacteriaceae</taxon>
        <taxon>Mycobacterium</taxon>
    </lineage>
</organism>
<dbReference type="EMBL" id="PPEA01000254">
    <property type="protein sequence ID" value="PQM48040.1"/>
    <property type="molecule type" value="Genomic_DNA"/>
</dbReference>
<proteinExistence type="predicted"/>
<evidence type="ECO:0000313" key="2">
    <source>
        <dbReference type="Proteomes" id="UP000238296"/>
    </source>
</evidence>
<sequence length="351" mass="38817">MTRSAIPRLQHPIHRVSADEGLHAPPAEAAGRLFGDTVWLSLIDPDAGVWGMIHNHICPNRGYGRFAAYVVIDGTEHVYAGKTTGGLSVGDMRWSDGQMTYQVLEPYQRIAVQLDCARFGFDLTYTARHVVFDYDDCVGGSPLEGLKPAAGVHGGHYEQAMDVSGTFEIRGGPTAGQIRVIDAIAHRDHTWSDRFAGSAPWAYPDGVQAALHFWHVLQFPERNMNVTGFFDLSPLGIERPIDRVGGFESTTDGARRIVACSPAPEAGGLVEPRGREVPLRWRIEFEDGEAIHVVMCEPKWVAKLRMLGEDDAESRLNDYETFGELLIEETGERGVGQFEHSTLPPNPRWLT</sequence>
<dbReference type="AlphaFoldDB" id="A0A2S8BMX4"/>
<reference evidence="1 2" key="1">
    <citation type="journal article" date="2017" name="Int. J. Syst. Evol. Microbiol.">
        <title>Mycobacterium talmoniae sp. nov., a slowly growing mycobacterium isolated from human respiratory samples.</title>
        <authorList>
            <person name="Davidson R.M."/>
            <person name="DeGroote M.A."/>
            <person name="Marola J.L."/>
            <person name="Buss S."/>
            <person name="Jones V."/>
            <person name="McNeil M.R."/>
            <person name="Freifeld A.G."/>
            <person name="Elaine Epperson L."/>
            <person name="Hasan N.A."/>
            <person name="Jackson M."/>
            <person name="Iwen P.C."/>
            <person name="Salfinger M."/>
            <person name="Strong M."/>
        </authorList>
    </citation>
    <scope>NUCLEOTIDE SEQUENCE [LARGE SCALE GENOMIC DNA]</scope>
    <source>
        <strain evidence="1 2">ATCC BAA-2683</strain>
    </source>
</reference>
<comment type="caution">
    <text evidence="1">The sequence shown here is derived from an EMBL/GenBank/DDBJ whole genome shotgun (WGS) entry which is preliminary data.</text>
</comment>
<dbReference type="Proteomes" id="UP000238296">
    <property type="component" value="Unassembled WGS sequence"/>
</dbReference>
<protein>
    <recommendedName>
        <fullName evidence="3">AttH domain-containing protein</fullName>
    </recommendedName>
</protein>
<accession>A0A2S8BMX4</accession>
<name>A0A2S8BMX4_9MYCO</name>